<dbReference type="AlphaFoldDB" id="M2TJY0"/>
<name>M2TJY0_COCSN</name>
<reference evidence="2" key="2">
    <citation type="journal article" date="2013" name="PLoS Genet.">
        <title>Comparative genome structure, secondary metabolite, and effector coding capacity across Cochliobolus pathogens.</title>
        <authorList>
            <person name="Condon B.J."/>
            <person name="Leng Y."/>
            <person name="Wu D."/>
            <person name="Bushley K.E."/>
            <person name="Ohm R.A."/>
            <person name="Otillar R."/>
            <person name="Martin J."/>
            <person name="Schackwitz W."/>
            <person name="Grimwood J."/>
            <person name="MohdZainudin N."/>
            <person name="Xue C."/>
            <person name="Wang R."/>
            <person name="Manning V.A."/>
            <person name="Dhillon B."/>
            <person name="Tu Z.J."/>
            <person name="Steffenson B.J."/>
            <person name="Salamov A."/>
            <person name="Sun H."/>
            <person name="Lowry S."/>
            <person name="LaButti K."/>
            <person name="Han J."/>
            <person name="Copeland A."/>
            <person name="Lindquist E."/>
            <person name="Barry K."/>
            <person name="Schmutz J."/>
            <person name="Baker S.E."/>
            <person name="Ciuffetti L.M."/>
            <person name="Grigoriev I.V."/>
            <person name="Zhong S."/>
            <person name="Turgeon B.G."/>
        </authorList>
    </citation>
    <scope>NUCLEOTIDE SEQUENCE [LARGE SCALE GENOMIC DNA]</scope>
    <source>
        <strain evidence="2">ND90Pr / ATCC 201652</strain>
    </source>
</reference>
<dbReference type="RefSeq" id="XP_007694464.1">
    <property type="nucleotide sequence ID" value="XM_007696274.1"/>
</dbReference>
<proteinExistence type="predicted"/>
<dbReference type="KEGG" id="bsc:COCSADRAFT_176856"/>
<gene>
    <name evidence="1" type="ORF">COCSADRAFT_176856</name>
</gene>
<reference evidence="1 2" key="1">
    <citation type="journal article" date="2012" name="PLoS Pathog.">
        <title>Diverse lifestyles and strategies of plant pathogenesis encoded in the genomes of eighteen Dothideomycetes fungi.</title>
        <authorList>
            <person name="Ohm R.A."/>
            <person name="Feau N."/>
            <person name="Henrissat B."/>
            <person name="Schoch C.L."/>
            <person name="Horwitz B.A."/>
            <person name="Barry K.W."/>
            <person name="Condon B.J."/>
            <person name="Copeland A.C."/>
            <person name="Dhillon B."/>
            <person name="Glaser F."/>
            <person name="Hesse C.N."/>
            <person name="Kosti I."/>
            <person name="LaButti K."/>
            <person name="Lindquist E.A."/>
            <person name="Lucas S."/>
            <person name="Salamov A.A."/>
            <person name="Bradshaw R.E."/>
            <person name="Ciuffetti L."/>
            <person name="Hamelin R.C."/>
            <person name="Kema G.H.J."/>
            <person name="Lawrence C."/>
            <person name="Scott J.A."/>
            <person name="Spatafora J.W."/>
            <person name="Turgeon B.G."/>
            <person name="de Wit P.J.G.M."/>
            <person name="Zhong S."/>
            <person name="Goodwin S.B."/>
            <person name="Grigoriev I.V."/>
        </authorList>
    </citation>
    <scope>NUCLEOTIDE SEQUENCE [LARGE SCALE GENOMIC DNA]</scope>
    <source>
        <strain evidence="2">ND90Pr / ATCC 201652</strain>
    </source>
</reference>
<accession>M2TJY0</accession>
<evidence type="ECO:0000313" key="2">
    <source>
        <dbReference type="Proteomes" id="UP000016934"/>
    </source>
</evidence>
<dbReference type="EMBL" id="KB445637">
    <property type="protein sequence ID" value="EMD69002.1"/>
    <property type="molecule type" value="Genomic_DNA"/>
</dbReference>
<protein>
    <submittedName>
        <fullName evidence="1">Uncharacterized protein</fullName>
    </submittedName>
</protein>
<dbReference type="OrthoDB" id="10406943at2759"/>
<dbReference type="OMA" id="RFHIGQL"/>
<dbReference type="GeneID" id="19133056"/>
<dbReference type="Proteomes" id="UP000016934">
    <property type="component" value="Unassembled WGS sequence"/>
</dbReference>
<dbReference type="HOGENOM" id="CLU_1740350_0_0_1"/>
<evidence type="ECO:0000313" key="1">
    <source>
        <dbReference type="EMBL" id="EMD69002.1"/>
    </source>
</evidence>
<sequence length="163" mass="17774">MAGAAGTGAGAGAIAGSSLPFAAHLAPWLPVSLRDQLHWNALRRGDDQGAQLLRHTASPFGCHHGRVCSPTLRARRMYQLFVTASAKDHGRRHPLHYTPDEPIEGPSMLLPPHPLLPIAQAHRPPAPPTDASASLFSMQPEYRRFHIGQLRLYFLHAPPMIPT</sequence>
<organism evidence="1 2">
    <name type="scientific">Cochliobolus sativus (strain ND90Pr / ATCC 201652)</name>
    <name type="common">Common root rot and spot blotch fungus</name>
    <name type="synonym">Bipolaris sorokiniana</name>
    <dbReference type="NCBI Taxonomy" id="665912"/>
    <lineage>
        <taxon>Eukaryota</taxon>
        <taxon>Fungi</taxon>
        <taxon>Dikarya</taxon>
        <taxon>Ascomycota</taxon>
        <taxon>Pezizomycotina</taxon>
        <taxon>Dothideomycetes</taxon>
        <taxon>Pleosporomycetidae</taxon>
        <taxon>Pleosporales</taxon>
        <taxon>Pleosporineae</taxon>
        <taxon>Pleosporaceae</taxon>
        <taxon>Bipolaris</taxon>
    </lineage>
</organism>
<keyword evidence="2" id="KW-1185">Reference proteome</keyword>